<dbReference type="InterPro" id="IPR003439">
    <property type="entry name" value="ABC_transporter-like_ATP-bd"/>
</dbReference>
<dbReference type="PANTHER" id="PTHR43335:SF4">
    <property type="entry name" value="ABC TRANSPORTER, ATP-BINDING PROTEIN"/>
    <property type="match status" value="1"/>
</dbReference>
<dbReference type="Pfam" id="PF13732">
    <property type="entry name" value="DrrA1-3_C"/>
    <property type="match status" value="1"/>
</dbReference>
<dbReference type="PROSITE" id="PS00211">
    <property type="entry name" value="ABC_TRANSPORTER_1"/>
    <property type="match status" value="1"/>
</dbReference>
<dbReference type="Gene3D" id="3.40.50.300">
    <property type="entry name" value="P-loop containing nucleotide triphosphate hydrolases"/>
    <property type="match status" value="1"/>
</dbReference>
<dbReference type="CDD" id="cd03230">
    <property type="entry name" value="ABC_DR_subfamily_A"/>
    <property type="match status" value="1"/>
</dbReference>
<reference evidence="6 7" key="1">
    <citation type="journal article" date="2021" name="Int. J. Syst. Evol. Microbiol.">
        <title>Clostridium zeae sp. nov., isolated from corn silage.</title>
        <authorList>
            <person name="Kobayashi H."/>
            <person name="Tanizawa Y."/>
            <person name="Yagura M."/>
            <person name="Sakamoto M."/>
            <person name="Ohkuma M."/>
            <person name="Tohno M."/>
        </authorList>
    </citation>
    <scope>NUCLEOTIDE SEQUENCE [LARGE SCALE GENOMIC DNA]</scope>
    <source>
        <strain evidence="6 7">CSC2</strain>
    </source>
</reference>
<dbReference type="GO" id="GO:0005524">
    <property type="term" value="F:ATP binding"/>
    <property type="evidence" value="ECO:0007669"/>
    <property type="project" value="UniProtKB-KW"/>
</dbReference>
<comment type="similarity">
    <text evidence="1">Belongs to the ABC transporter superfamily.</text>
</comment>
<gene>
    <name evidence="6" type="ORF">CSC2_07140</name>
</gene>
<protein>
    <submittedName>
        <fullName evidence="6">ABC transporter ATP-binding protein</fullName>
    </submittedName>
</protein>
<name>A0ABQ1E619_9CLOT</name>
<dbReference type="InterPro" id="IPR027417">
    <property type="entry name" value="P-loop_NTPase"/>
</dbReference>
<dbReference type="InterPro" id="IPR017871">
    <property type="entry name" value="ABC_transporter-like_CS"/>
</dbReference>
<evidence type="ECO:0000256" key="1">
    <source>
        <dbReference type="ARBA" id="ARBA00005417"/>
    </source>
</evidence>
<proteinExistence type="inferred from homology"/>
<sequence length="312" mass="35005">MESLQAKAEYTLELNALNKSYGKSQVLKDINIKIPRGVIYGFIGENGAGKTTTMNIICGLKKPTSGKVIFRERELSYDKEREAIGYLPQQPKFYSYMKVHEYLDFILSLSEAKGKAFSTVELLSIVGLKDASKKTIKALSGGMLQRLGIAVAICNNPELVILDEPTSALDPEGRREVMNIIKSLKERGMTVFFSTHLLSDVENICDYITIIHKGEILSSTTLASLKDKYGACYYEVKFGNKIEPKSYPSFIKNINIKDDITLIYTNNTLTDERDLFNYLLSLNSPIKAFTKKEVSLEDIFFTIINGGNQNDL</sequence>
<dbReference type="SUPFAM" id="SSF52540">
    <property type="entry name" value="P-loop containing nucleoside triphosphate hydrolases"/>
    <property type="match status" value="1"/>
</dbReference>
<dbReference type="EMBL" id="BMBA01000001">
    <property type="protein sequence ID" value="GFZ30188.1"/>
    <property type="molecule type" value="Genomic_DNA"/>
</dbReference>
<evidence type="ECO:0000256" key="3">
    <source>
        <dbReference type="ARBA" id="ARBA00022741"/>
    </source>
</evidence>
<keyword evidence="7" id="KW-1185">Reference proteome</keyword>
<dbReference type="InterPro" id="IPR003593">
    <property type="entry name" value="AAA+_ATPase"/>
</dbReference>
<evidence type="ECO:0000256" key="2">
    <source>
        <dbReference type="ARBA" id="ARBA00022448"/>
    </source>
</evidence>
<keyword evidence="3" id="KW-0547">Nucleotide-binding</keyword>
<dbReference type="PANTHER" id="PTHR43335">
    <property type="entry name" value="ABC TRANSPORTER, ATP-BINDING PROTEIN"/>
    <property type="match status" value="1"/>
</dbReference>
<comment type="caution">
    <text evidence="6">The sequence shown here is derived from an EMBL/GenBank/DDBJ whole genome shotgun (WGS) entry which is preliminary data.</text>
</comment>
<keyword evidence="4 6" id="KW-0067">ATP-binding</keyword>
<evidence type="ECO:0000313" key="6">
    <source>
        <dbReference type="EMBL" id="GFZ30188.1"/>
    </source>
</evidence>
<evidence type="ECO:0000259" key="5">
    <source>
        <dbReference type="PROSITE" id="PS50893"/>
    </source>
</evidence>
<organism evidence="6 7">
    <name type="scientific">Clostridium zeae</name>
    <dbReference type="NCBI Taxonomy" id="2759022"/>
    <lineage>
        <taxon>Bacteria</taxon>
        <taxon>Bacillati</taxon>
        <taxon>Bacillota</taxon>
        <taxon>Clostridia</taxon>
        <taxon>Eubacteriales</taxon>
        <taxon>Clostridiaceae</taxon>
        <taxon>Clostridium</taxon>
    </lineage>
</organism>
<feature type="domain" description="ABC transporter" evidence="5">
    <location>
        <begin position="12"/>
        <end position="238"/>
    </location>
</feature>
<dbReference type="Pfam" id="PF00005">
    <property type="entry name" value="ABC_tran"/>
    <property type="match status" value="1"/>
</dbReference>
<evidence type="ECO:0000313" key="7">
    <source>
        <dbReference type="Proteomes" id="UP000663802"/>
    </source>
</evidence>
<evidence type="ECO:0000256" key="4">
    <source>
        <dbReference type="ARBA" id="ARBA00022840"/>
    </source>
</evidence>
<dbReference type="PROSITE" id="PS50893">
    <property type="entry name" value="ABC_TRANSPORTER_2"/>
    <property type="match status" value="1"/>
</dbReference>
<accession>A0ABQ1E619</accession>
<dbReference type="SMART" id="SM00382">
    <property type="entry name" value="AAA"/>
    <property type="match status" value="1"/>
</dbReference>
<dbReference type="InterPro" id="IPR025302">
    <property type="entry name" value="DrrA1/2-like_C"/>
</dbReference>
<keyword evidence="2" id="KW-0813">Transport</keyword>
<dbReference type="Proteomes" id="UP000663802">
    <property type="component" value="Unassembled WGS sequence"/>
</dbReference>